<comment type="caution">
    <text evidence="2">The sequence shown here is derived from an EMBL/GenBank/DDBJ whole genome shotgun (WGS) entry which is preliminary data.</text>
</comment>
<dbReference type="Proteomes" id="UP000823775">
    <property type="component" value="Unassembled WGS sequence"/>
</dbReference>
<evidence type="ECO:0000256" key="1">
    <source>
        <dbReference type="SAM" id="MobiDB-lite"/>
    </source>
</evidence>
<feature type="non-terminal residue" evidence="2">
    <location>
        <position position="104"/>
    </location>
</feature>
<evidence type="ECO:0000313" key="3">
    <source>
        <dbReference type="Proteomes" id="UP000823775"/>
    </source>
</evidence>
<feature type="compositionally biased region" description="Polar residues" evidence="1">
    <location>
        <begin position="62"/>
        <end position="76"/>
    </location>
</feature>
<feature type="region of interest" description="Disordered" evidence="1">
    <location>
        <begin position="46"/>
        <end position="91"/>
    </location>
</feature>
<keyword evidence="3" id="KW-1185">Reference proteome</keyword>
<organism evidence="2 3">
    <name type="scientific">Datura stramonium</name>
    <name type="common">Jimsonweed</name>
    <name type="synonym">Common thornapple</name>
    <dbReference type="NCBI Taxonomy" id="4076"/>
    <lineage>
        <taxon>Eukaryota</taxon>
        <taxon>Viridiplantae</taxon>
        <taxon>Streptophyta</taxon>
        <taxon>Embryophyta</taxon>
        <taxon>Tracheophyta</taxon>
        <taxon>Spermatophyta</taxon>
        <taxon>Magnoliopsida</taxon>
        <taxon>eudicotyledons</taxon>
        <taxon>Gunneridae</taxon>
        <taxon>Pentapetalae</taxon>
        <taxon>asterids</taxon>
        <taxon>lamiids</taxon>
        <taxon>Solanales</taxon>
        <taxon>Solanaceae</taxon>
        <taxon>Solanoideae</taxon>
        <taxon>Datureae</taxon>
        <taxon>Datura</taxon>
    </lineage>
</organism>
<evidence type="ECO:0000313" key="2">
    <source>
        <dbReference type="EMBL" id="MCD9638589.1"/>
    </source>
</evidence>
<accession>A0ABS8UX75</accession>
<name>A0ABS8UX75_DATST</name>
<sequence>MDLDLIVAIKEQVWQKGIEETSVVEVGIAQAHLCYGLRNVQVEATHEEAQHTRPMSLEAAQCTGSVQTTRDSNLSSIRKEAAKPNSNPSGKNEGLIYYYIYPCL</sequence>
<protein>
    <submittedName>
        <fullName evidence="2">Uncharacterized protein</fullName>
    </submittedName>
</protein>
<proteinExistence type="predicted"/>
<gene>
    <name evidence="2" type="ORF">HAX54_022649</name>
</gene>
<dbReference type="EMBL" id="JACEIK010002738">
    <property type="protein sequence ID" value="MCD9638589.1"/>
    <property type="molecule type" value="Genomic_DNA"/>
</dbReference>
<reference evidence="2 3" key="1">
    <citation type="journal article" date="2021" name="BMC Genomics">
        <title>Datura genome reveals duplications of psychoactive alkaloid biosynthetic genes and high mutation rate following tissue culture.</title>
        <authorList>
            <person name="Rajewski A."/>
            <person name="Carter-House D."/>
            <person name="Stajich J."/>
            <person name="Litt A."/>
        </authorList>
    </citation>
    <scope>NUCLEOTIDE SEQUENCE [LARGE SCALE GENOMIC DNA]</scope>
    <source>
        <strain evidence="2">AR-01</strain>
    </source>
</reference>